<reference evidence="2" key="1">
    <citation type="submission" date="2022-01" db="EMBL/GenBank/DDBJ databases">
        <authorList>
            <person name="King R."/>
        </authorList>
    </citation>
    <scope>NUCLEOTIDE SEQUENCE</scope>
</reference>
<accession>A0A9N9WW60</accession>
<name>A0A9N9WW60_9DIPT</name>
<dbReference type="Gene3D" id="3.30.60.30">
    <property type="match status" value="1"/>
</dbReference>
<gene>
    <name evidence="2" type="ORF">CHIRRI_LOCUS10653</name>
</gene>
<keyword evidence="3" id="KW-1185">Reference proteome</keyword>
<sequence>MKLLCLIISIILFVVAHSQTLPPTKNFLPCVSCANENKPICAEPTKGGAPQTFQSRCLMLAMDCGHYEPQYKFLYNGKCQ</sequence>
<feature type="chain" id="PRO_5040308716" evidence="1">
    <location>
        <begin position="19"/>
        <end position="80"/>
    </location>
</feature>
<proteinExistence type="predicted"/>
<evidence type="ECO:0000313" key="3">
    <source>
        <dbReference type="Proteomes" id="UP001153620"/>
    </source>
</evidence>
<reference evidence="2" key="2">
    <citation type="submission" date="2022-10" db="EMBL/GenBank/DDBJ databases">
        <authorList>
            <consortium name="ENA_rothamsted_submissions"/>
            <consortium name="culmorum"/>
            <person name="King R."/>
        </authorList>
    </citation>
    <scope>NUCLEOTIDE SEQUENCE</scope>
</reference>
<evidence type="ECO:0000313" key="2">
    <source>
        <dbReference type="EMBL" id="CAG9807807.1"/>
    </source>
</evidence>
<keyword evidence="1" id="KW-0732">Signal</keyword>
<dbReference type="EMBL" id="OU895879">
    <property type="protein sequence ID" value="CAG9807807.1"/>
    <property type="molecule type" value="Genomic_DNA"/>
</dbReference>
<organism evidence="2 3">
    <name type="scientific">Chironomus riparius</name>
    <dbReference type="NCBI Taxonomy" id="315576"/>
    <lineage>
        <taxon>Eukaryota</taxon>
        <taxon>Metazoa</taxon>
        <taxon>Ecdysozoa</taxon>
        <taxon>Arthropoda</taxon>
        <taxon>Hexapoda</taxon>
        <taxon>Insecta</taxon>
        <taxon>Pterygota</taxon>
        <taxon>Neoptera</taxon>
        <taxon>Endopterygota</taxon>
        <taxon>Diptera</taxon>
        <taxon>Nematocera</taxon>
        <taxon>Chironomoidea</taxon>
        <taxon>Chironomidae</taxon>
        <taxon>Chironominae</taxon>
        <taxon>Chironomus</taxon>
    </lineage>
</organism>
<feature type="signal peptide" evidence="1">
    <location>
        <begin position="1"/>
        <end position="18"/>
    </location>
</feature>
<evidence type="ECO:0000256" key="1">
    <source>
        <dbReference type="SAM" id="SignalP"/>
    </source>
</evidence>
<protein>
    <submittedName>
        <fullName evidence="2">Uncharacterized protein</fullName>
    </submittedName>
</protein>
<dbReference type="AlphaFoldDB" id="A0A9N9WW60"/>
<dbReference type="Proteomes" id="UP001153620">
    <property type="component" value="Chromosome 3"/>
</dbReference>